<dbReference type="Gene3D" id="1.10.510.10">
    <property type="entry name" value="Transferase(Phosphotransferase) domain 1"/>
    <property type="match status" value="1"/>
</dbReference>
<feature type="non-terminal residue" evidence="2">
    <location>
        <position position="145"/>
    </location>
</feature>
<reference evidence="2" key="1">
    <citation type="journal article" date="2021" name="Nat. Commun.">
        <title>Genetic determinants of endophytism in the Arabidopsis root mycobiome.</title>
        <authorList>
            <person name="Mesny F."/>
            <person name="Miyauchi S."/>
            <person name="Thiergart T."/>
            <person name="Pickel B."/>
            <person name="Atanasova L."/>
            <person name="Karlsson M."/>
            <person name="Huettel B."/>
            <person name="Barry K.W."/>
            <person name="Haridas S."/>
            <person name="Chen C."/>
            <person name="Bauer D."/>
            <person name="Andreopoulos W."/>
            <person name="Pangilinan J."/>
            <person name="LaButti K."/>
            <person name="Riley R."/>
            <person name="Lipzen A."/>
            <person name="Clum A."/>
            <person name="Drula E."/>
            <person name="Henrissat B."/>
            <person name="Kohler A."/>
            <person name="Grigoriev I.V."/>
            <person name="Martin F.M."/>
            <person name="Hacquard S."/>
        </authorList>
    </citation>
    <scope>NUCLEOTIDE SEQUENCE</scope>
    <source>
        <strain evidence="2">MPI-CAGE-AT-0147</strain>
    </source>
</reference>
<proteinExistence type="predicted"/>
<gene>
    <name evidence="2" type="ORF">EDB81DRAFT_610260</name>
</gene>
<organism evidence="2 3">
    <name type="scientific">Dactylonectria macrodidyma</name>
    <dbReference type="NCBI Taxonomy" id="307937"/>
    <lineage>
        <taxon>Eukaryota</taxon>
        <taxon>Fungi</taxon>
        <taxon>Dikarya</taxon>
        <taxon>Ascomycota</taxon>
        <taxon>Pezizomycotina</taxon>
        <taxon>Sordariomycetes</taxon>
        <taxon>Hypocreomycetidae</taxon>
        <taxon>Hypocreales</taxon>
        <taxon>Nectriaceae</taxon>
        <taxon>Dactylonectria</taxon>
    </lineage>
</organism>
<name>A0A9P9FNA7_9HYPO</name>
<dbReference type="EMBL" id="JAGMUV010000003">
    <property type="protein sequence ID" value="KAH7165708.1"/>
    <property type="molecule type" value="Genomic_DNA"/>
</dbReference>
<evidence type="ECO:0000313" key="2">
    <source>
        <dbReference type="EMBL" id="KAH7165708.1"/>
    </source>
</evidence>
<dbReference type="Pfam" id="PF00069">
    <property type="entry name" value="Pkinase"/>
    <property type="match status" value="1"/>
</dbReference>
<sequence length="145" mass="15974">SDSSLLIAMEYFENGDLQRYMTKPFPEKEARQIVVQIVEALDIMHEAGFAHRDLKPANILVFHRGPSWWVKLGDFGISRRIEGITGSMTVGIGSDGYMAPEVLGIPSPDGVDGETDEDGSASVPTIDTWAVGEMTHRMMTNKVSF</sequence>
<dbReference type="OrthoDB" id="10252171at2759"/>
<dbReference type="SMART" id="SM00220">
    <property type="entry name" value="S_TKc"/>
    <property type="match status" value="1"/>
</dbReference>
<dbReference type="GO" id="GO:0005737">
    <property type="term" value="C:cytoplasm"/>
    <property type="evidence" value="ECO:0007669"/>
    <property type="project" value="TreeGrafter"/>
</dbReference>
<dbReference type="InterPro" id="IPR008271">
    <property type="entry name" value="Ser/Thr_kinase_AS"/>
</dbReference>
<dbReference type="Proteomes" id="UP000738349">
    <property type="component" value="Unassembled WGS sequence"/>
</dbReference>
<dbReference type="SUPFAM" id="SSF56112">
    <property type="entry name" value="Protein kinase-like (PK-like)"/>
    <property type="match status" value="1"/>
</dbReference>
<comment type="caution">
    <text evidence="2">The sequence shown here is derived from an EMBL/GenBank/DDBJ whole genome shotgun (WGS) entry which is preliminary data.</text>
</comment>
<dbReference type="GO" id="GO:0005524">
    <property type="term" value="F:ATP binding"/>
    <property type="evidence" value="ECO:0007669"/>
    <property type="project" value="InterPro"/>
</dbReference>
<dbReference type="AlphaFoldDB" id="A0A9P9FNA7"/>
<feature type="non-terminal residue" evidence="2">
    <location>
        <position position="1"/>
    </location>
</feature>
<dbReference type="PROSITE" id="PS00108">
    <property type="entry name" value="PROTEIN_KINASE_ST"/>
    <property type="match status" value="1"/>
</dbReference>
<accession>A0A9P9FNA7</accession>
<feature type="domain" description="Protein kinase" evidence="1">
    <location>
        <begin position="1"/>
        <end position="145"/>
    </location>
</feature>
<keyword evidence="3" id="KW-1185">Reference proteome</keyword>
<dbReference type="GO" id="GO:0004674">
    <property type="term" value="F:protein serine/threonine kinase activity"/>
    <property type="evidence" value="ECO:0007669"/>
    <property type="project" value="TreeGrafter"/>
</dbReference>
<dbReference type="InterPro" id="IPR053235">
    <property type="entry name" value="Ser_Thr_kinase"/>
</dbReference>
<keyword evidence="2" id="KW-0808">Transferase</keyword>
<dbReference type="PANTHER" id="PTHR24361">
    <property type="entry name" value="MITOGEN-ACTIVATED KINASE KINASE KINASE"/>
    <property type="match status" value="1"/>
</dbReference>
<dbReference type="InterPro" id="IPR011009">
    <property type="entry name" value="Kinase-like_dom_sf"/>
</dbReference>
<evidence type="ECO:0000259" key="1">
    <source>
        <dbReference type="PROSITE" id="PS50011"/>
    </source>
</evidence>
<protein>
    <submittedName>
        <fullName evidence="2">Kinase-like domain-containing protein</fullName>
    </submittedName>
</protein>
<evidence type="ECO:0000313" key="3">
    <source>
        <dbReference type="Proteomes" id="UP000738349"/>
    </source>
</evidence>
<dbReference type="PROSITE" id="PS50011">
    <property type="entry name" value="PROTEIN_KINASE_DOM"/>
    <property type="match status" value="1"/>
</dbReference>
<keyword evidence="2" id="KW-0418">Kinase</keyword>
<dbReference type="InterPro" id="IPR000719">
    <property type="entry name" value="Prot_kinase_dom"/>
</dbReference>